<organism evidence="1 2">
    <name type="scientific">Intestinibacter bartlettii</name>
    <dbReference type="NCBI Taxonomy" id="261299"/>
    <lineage>
        <taxon>Bacteria</taxon>
        <taxon>Bacillati</taxon>
        <taxon>Bacillota</taxon>
        <taxon>Clostridia</taxon>
        <taxon>Peptostreptococcales</taxon>
        <taxon>Peptostreptococcaceae</taxon>
        <taxon>Intestinibacter</taxon>
    </lineage>
</organism>
<accession>A0ABS6DZ55</accession>
<dbReference type="EMBL" id="JAHLOQ010000039">
    <property type="protein sequence ID" value="MBU5337123.1"/>
    <property type="molecule type" value="Genomic_DNA"/>
</dbReference>
<evidence type="ECO:0000313" key="1">
    <source>
        <dbReference type="EMBL" id="MBU5337123.1"/>
    </source>
</evidence>
<sequence>MKSSNKTINHKFVNIESRAKKSQIEKEIHDFEDKKSEKIMELGISVYDKIRRGLIDEDIFGELIYEIKKIDLEIYNRMLEVANIQGHDEHTPICECGYISKNNEKFCPNCGREIKKDREFILCDVCASKIDVDSKFCVCCGSKVVKKKNNDLEYECNDYTLYKDTDEIQVCEEDEFENDIEKQDTIEIKDSIDNFQFNDEKDKVQLTKKESSNNEYISDKIYIESELNENH</sequence>
<name>A0ABS6DZ55_9FIRM</name>
<proteinExistence type="predicted"/>
<protein>
    <submittedName>
        <fullName evidence="1">Zinc ribbon domain-containing protein</fullName>
    </submittedName>
</protein>
<keyword evidence="2" id="KW-1185">Reference proteome</keyword>
<gene>
    <name evidence="1" type="ORF">KQI20_11785</name>
</gene>
<evidence type="ECO:0000313" key="2">
    <source>
        <dbReference type="Proteomes" id="UP001196301"/>
    </source>
</evidence>
<dbReference type="Proteomes" id="UP001196301">
    <property type="component" value="Unassembled WGS sequence"/>
</dbReference>
<comment type="caution">
    <text evidence="1">The sequence shown here is derived from an EMBL/GenBank/DDBJ whole genome shotgun (WGS) entry which is preliminary data.</text>
</comment>
<dbReference type="RefSeq" id="WP_216571395.1">
    <property type="nucleotide sequence ID" value="NZ_JAHLOQ010000039.1"/>
</dbReference>
<reference evidence="1 2" key="1">
    <citation type="submission" date="2021-06" db="EMBL/GenBank/DDBJ databases">
        <authorList>
            <person name="Sun Q."/>
            <person name="Li D."/>
        </authorList>
    </citation>
    <scope>NUCLEOTIDE SEQUENCE [LARGE SCALE GENOMIC DNA]</scope>
    <source>
        <strain evidence="1 2">N19</strain>
    </source>
</reference>